<accession>U2YRZ9</accession>
<dbReference type="EMBL" id="BATA01000008">
    <property type="protein sequence ID" value="GAD51770.1"/>
    <property type="molecule type" value="Genomic_DNA"/>
</dbReference>
<dbReference type="RefSeq" id="WP_021779729.1">
    <property type="nucleotide sequence ID" value="NZ_BATA01000008.1"/>
</dbReference>
<proteinExistence type="predicted"/>
<keyword evidence="3" id="KW-1185">Reference proteome</keyword>
<dbReference type="AlphaFoldDB" id="U2YRZ9"/>
<dbReference type="Proteomes" id="UP000016986">
    <property type="component" value="Unassembled WGS sequence"/>
</dbReference>
<name>U2YRZ9_9EURY</name>
<evidence type="ECO:0000313" key="2">
    <source>
        <dbReference type="EMBL" id="GAD51770.1"/>
    </source>
</evidence>
<feature type="region of interest" description="Disordered" evidence="1">
    <location>
        <begin position="55"/>
        <end position="95"/>
    </location>
</feature>
<protein>
    <recommendedName>
        <fullName evidence="4">GTPase</fullName>
    </recommendedName>
</protein>
<reference evidence="2 3" key="1">
    <citation type="submission" date="2013-09" db="EMBL/GenBank/DDBJ databases">
        <title>Whole genome sequencing of Halarchaeum acidiphilum strain MH1-52-1.</title>
        <authorList>
            <person name="Shimane Y."/>
            <person name="Minegishi H."/>
            <person name="Nishi S."/>
            <person name="Echigo A."/>
            <person name="Shuto A."/>
            <person name="Konishi M."/>
            <person name="Ito T."/>
            <person name="Ohkuma M."/>
            <person name="Ohta Y."/>
            <person name="Nagano Y."/>
            <person name="Tsubouchi T."/>
            <person name="Mori K."/>
            <person name="Usui K."/>
            <person name="Kamekura M."/>
            <person name="Usami R."/>
            <person name="Takaki Y."/>
            <person name="Hatada Y."/>
        </authorList>
    </citation>
    <scope>NUCLEOTIDE SEQUENCE [LARGE SCALE GENOMIC DNA]</scope>
    <source>
        <strain evidence="2 3">JCM 16109</strain>
    </source>
</reference>
<comment type="caution">
    <text evidence="2">The sequence shown here is derived from an EMBL/GenBank/DDBJ whole genome shotgun (WGS) entry which is preliminary data.</text>
</comment>
<gene>
    <name evidence="2" type="ORF">MBEHAL_0530</name>
</gene>
<evidence type="ECO:0000313" key="3">
    <source>
        <dbReference type="Proteomes" id="UP000016986"/>
    </source>
</evidence>
<sequence>MTERVVVMGAAGRDFHDYFVELRDDPEREVVAFTRAPGQNLGETAAEGFADFPAELTPEGTGSIPIVPEPIWRRRSPSATPTSCCSPTRTSRTRT</sequence>
<evidence type="ECO:0000256" key="1">
    <source>
        <dbReference type="SAM" id="MobiDB-lite"/>
    </source>
</evidence>
<evidence type="ECO:0008006" key="4">
    <source>
        <dbReference type="Google" id="ProtNLM"/>
    </source>
</evidence>
<organism evidence="2 3">
    <name type="scientific">Halarchaeum acidiphilum MH1-52-1</name>
    <dbReference type="NCBI Taxonomy" id="1261545"/>
    <lineage>
        <taxon>Archaea</taxon>
        <taxon>Methanobacteriati</taxon>
        <taxon>Methanobacteriota</taxon>
        <taxon>Stenosarchaea group</taxon>
        <taxon>Halobacteria</taxon>
        <taxon>Halobacteriales</taxon>
        <taxon>Halobacteriaceae</taxon>
    </lineage>
</organism>
<feature type="compositionally biased region" description="Low complexity" evidence="1">
    <location>
        <begin position="77"/>
        <end position="95"/>
    </location>
</feature>